<dbReference type="RefSeq" id="WP_382391868.1">
    <property type="nucleotide sequence ID" value="NZ_JBHUNA010000009.1"/>
</dbReference>
<dbReference type="PANTHER" id="PTHR33751">
    <property type="entry name" value="CBB3-TYPE CYTOCHROME C OXIDASE SUBUNIT FIXP"/>
    <property type="match status" value="1"/>
</dbReference>
<evidence type="ECO:0000256" key="5">
    <source>
        <dbReference type="SAM" id="Phobius"/>
    </source>
</evidence>
<keyword evidence="5" id="KW-0472">Membrane</keyword>
<evidence type="ECO:0000313" key="8">
    <source>
        <dbReference type="Proteomes" id="UP001597502"/>
    </source>
</evidence>
<dbReference type="EMBL" id="JBHUNA010000009">
    <property type="protein sequence ID" value="MFD2760413.1"/>
    <property type="molecule type" value="Genomic_DNA"/>
</dbReference>
<dbReference type="PANTHER" id="PTHR33751:SF1">
    <property type="entry name" value="CBB3-TYPE CYTOCHROME C OXIDASE SUBUNIT FIXP"/>
    <property type="match status" value="1"/>
</dbReference>
<proteinExistence type="predicted"/>
<name>A0ABW5V3Z7_9BACI</name>
<sequence length="216" mass="24217">MLNKKIIIILFVVAVFFILLIVYNYTFTDPFVKSSVESGEEIYEQNCMQCHGENGRGRKMNTATTLNNQEFLTLASDELLKGVISEGRKGTKMPSFHVDYGGNLTGEQIGDVVLYMRSWHKQNVEMETPDKITGDPNLGRKLYKNNCLSCHGKGVGPSVVNKAFLEQVSDEFLWDTIAYGRSDTAMGPSLKGTGGIRELTKKEISAIVRYLRNMED</sequence>
<gene>
    <name evidence="7" type="ORF">ACFSUO_05445</name>
</gene>
<keyword evidence="2 4" id="KW-0479">Metal-binding</keyword>
<dbReference type="PROSITE" id="PS51007">
    <property type="entry name" value="CYTC"/>
    <property type="match status" value="2"/>
</dbReference>
<dbReference type="Pfam" id="PF13442">
    <property type="entry name" value="Cytochrome_CBB3"/>
    <property type="match status" value="2"/>
</dbReference>
<dbReference type="InterPro" id="IPR050597">
    <property type="entry name" value="Cytochrome_c_Oxidase_Subunit"/>
</dbReference>
<evidence type="ECO:0000256" key="1">
    <source>
        <dbReference type="ARBA" id="ARBA00022617"/>
    </source>
</evidence>
<keyword evidence="5" id="KW-1133">Transmembrane helix</keyword>
<dbReference type="Proteomes" id="UP001597502">
    <property type="component" value="Unassembled WGS sequence"/>
</dbReference>
<evidence type="ECO:0000256" key="4">
    <source>
        <dbReference type="PROSITE-ProRule" id="PRU00433"/>
    </source>
</evidence>
<dbReference type="InterPro" id="IPR009056">
    <property type="entry name" value="Cyt_c-like_dom"/>
</dbReference>
<evidence type="ECO:0000256" key="2">
    <source>
        <dbReference type="ARBA" id="ARBA00022723"/>
    </source>
</evidence>
<dbReference type="Gene3D" id="1.10.760.10">
    <property type="entry name" value="Cytochrome c-like domain"/>
    <property type="match status" value="2"/>
</dbReference>
<feature type="domain" description="Cytochrome c" evidence="6">
    <location>
        <begin position="34"/>
        <end position="120"/>
    </location>
</feature>
<evidence type="ECO:0000313" key="7">
    <source>
        <dbReference type="EMBL" id="MFD2760413.1"/>
    </source>
</evidence>
<keyword evidence="8" id="KW-1185">Reference proteome</keyword>
<evidence type="ECO:0000259" key="6">
    <source>
        <dbReference type="PROSITE" id="PS51007"/>
    </source>
</evidence>
<dbReference type="SUPFAM" id="SSF46626">
    <property type="entry name" value="Cytochrome c"/>
    <property type="match status" value="2"/>
</dbReference>
<feature type="transmembrane region" description="Helical" evidence="5">
    <location>
        <begin position="6"/>
        <end position="25"/>
    </location>
</feature>
<keyword evidence="1 4" id="KW-0349">Heme</keyword>
<reference evidence="8" key="1">
    <citation type="journal article" date="2019" name="Int. J. Syst. Evol. Microbiol.">
        <title>The Global Catalogue of Microorganisms (GCM) 10K type strain sequencing project: providing services to taxonomists for standard genome sequencing and annotation.</title>
        <authorList>
            <consortium name="The Broad Institute Genomics Platform"/>
            <consortium name="The Broad Institute Genome Sequencing Center for Infectious Disease"/>
            <person name="Wu L."/>
            <person name="Ma J."/>
        </authorList>
    </citation>
    <scope>NUCLEOTIDE SEQUENCE [LARGE SCALE GENOMIC DNA]</scope>
    <source>
        <strain evidence="8">TISTR 1535</strain>
    </source>
</reference>
<accession>A0ABW5V3Z7</accession>
<dbReference type="InterPro" id="IPR036909">
    <property type="entry name" value="Cyt_c-like_dom_sf"/>
</dbReference>
<evidence type="ECO:0000256" key="3">
    <source>
        <dbReference type="ARBA" id="ARBA00023004"/>
    </source>
</evidence>
<feature type="domain" description="Cytochrome c" evidence="6">
    <location>
        <begin position="134"/>
        <end position="215"/>
    </location>
</feature>
<organism evidence="7 8">
    <name type="scientific">Lentibacillus juripiscarius</name>
    <dbReference type="NCBI Taxonomy" id="257446"/>
    <lineage>
        <taxon>Bacteria</taxon>
        <taxon>Bacillati</taxon>
        <taxon>Bacillota</taxon>
        <taxon>Bacilli</taxon>
        <taxon>Bacillales</taxon>
        <taxon>Bacillaceae</taxon>
        <taxon>Lentibacillus</taxon>
    </lineage>
</organism>
<keyword evidence="3 4" id="KW-0408">Iron</keyword>
<protein>
    <submittedName>
        <fullName evidence="7">C-type cytochrome</fullName>
    </submittedName>
</protein>
<keyword evidence="5" id="KW-0812">Transmembrane</keyword>
<comment type="caution">
    <text evidence="7">The sequence shown here is derived from an EMBL/GenBank/DDBJ whole genome shotgun (WGS) entry which is preliminary data.</text>
</comment>